<dbReference type="EMBL" id="BDIP01001852">
    <property type="protein sequence ID" value="GIQ85266.1"/>
    <property type="molecule type" value="Genomic_DNA"/>
</dbReference>
<dbReference type="Proteomes" id="UP000265618">
    <property type="component" value="Unassembled WGS sequence"/>
</dbReference>
<organism evidence="2 3">
    <name type="scientific">Kipferlia bialata</name>
    <dbReference type="NCBI Taxonomy" id="797122"/>
    <lineage>
        <taxon>Eukaryota</taxon>
        <taxon>Metamonada</taxon>
        <taxon>Carpediemonas-like organisms</taxon>
        <taxon>Kipferlia</taxon>
    </lineage>
</organism>
<name>A0A9K3CZI7_9EUKA</name>
<keyword evidence="3" id="KW-1185">Reference proteome</keyword>
<comment type="caution">
    <text evidence="2">The sequence shown here is derived from an EMBL/GenBank/DDBJ whole genome shotgun (WGS) entry which is preliminary data.</text>
</comment>
<accession>A0A9K3CZI7</accession>
<dbReference type="AlphaFoldDB" id="A0A9K3CZI7"/>
<feature type="region of interest" description="Disordered" evidence="1">
    <location>
        <begin position="1"/>
        <end position="124"/>
    </location>
</feature>
<evidence type="ECO:0000313" key="3">
    <source>
        <dbReference type="Proteomes" id="UP000265618"/>
    </source>
</evidence>
<feature type="compositionally biased region" description="Basic and acidic residues" evidence="1">
    <location>
        <begin position="17"/>
        <end position="27"/>
    </location>
</feature>
<protein>
    <submittedName>
        <fullName evidence="2">Uncharacterized protein</fullName>
    </submittedName>
</protein>
<reference evidence="2 3" key="1">
    <citation type="journal article" date="2018" name="PLoS ONE">
        <title>The draft genome of Kipferlia bialata reveals reductive genome evolution in fornicate parasites.</title>
        <authorList>
            <person name="Tanifuji G."/>
            <person name="Takabayashi S."/>
            <person name="Kume K."/>
            <person name="Takagi M."/>
            <person name="Nakayama T."/>
            <person name="Kamikawa R."/>
            <person name="Inagaki Y."/>
            <person name="Hashimoto T."/>
        </authorList>
    </citation>
    <scope>NUCLEOTIDE SEQUENCE [LARGE SCALE GENOMIC DNA]</scope>
    <source>
        <strain evidence="2">NY0173</strain>
    </source>
</reference>
<feature type="compositionally biased region" description="Basic and acidic residues" evidence="1">
    <location>
        <begin position="81"/>
        <end position="93"/>
    </location>
</feature>
<feature type="compositionally biased region" description="Basic and acidic residues" evidence="1">
    <location>
        <begin position="101"/>
        <end position="116"/>
    </location>
</feature>
<gene>
    <name evidence="2" type="ORF">KIPB_006905</name>
</gene>
<evidence type="ECO:0000256" key="1">
    <source>
        <dbReference type="SAM" id="MobiDB-lite"/>
    </source>
</evidence>
<proteinExistence type="predicted"/>
<sequence>MSWLYKLDNSDGGDEFLSPRESAKLESESLLGPKKEKRKKGYKSLKQTPEESVLESEFEEPIFSPYTDYPSPSPSVPQSEYSEKEDLYSEAKHQQNRHRRHEEAAGVGREPREPHAFAKGHHRK</sequence>
<evidence type="ECO:0000313" key="2">
    <source>
        <dbReference type="EMBL" id="GIQ85266.1"/>
    </source>
</evidence>